<dbReference type="InterPro" id="IPR029065">
    <property type="entry name" value="Enolase_C-like"/>
</dbReference>
<evidence type="ECO:0000313" key="2">
    <source>
        <dbReference type="EMBL" id="GAA3651295.1"/>
    </source>
</evidence>
<dbReference type="SUPFAM" id="SSF54826">
    <property type="entry name" value="Enolase N-terminal domain-like"/>
    <property type="match status" value="1"/>
</dbReference>
<dbReference type="Gene3D" id="3.30.390.10">
    <property type="entry name" value="Enolase-like, N-terminal domain"/>
    <property type="match status" value="1"/>
</dbReference>
<dbReference type="InterPro" id="IPR013342">
    <property type="entry name" value="Mandelate_racemase_C"/>
</dbReference>
<dbReference type="InterPro" id="IPR029017">
    <property type="entry name" value="Enolase-like_N"/>
</dbReference>
<sequence>MPTIAAVRPVLLSAPYAGPDNVEVTRHLPTGWRTTGLVEIALSDGSVGLGEAYLAVFAPMVFVETVKLIEPYLLGADALDVAARYRDACEATGYWSLSGAARHVVGAIETALWDAKGIHLGVPTYELLGGNPAPAIALYGSGGDSATTRGMEAELATVADAGLDLIKIRARHHEAEKVVSTVDLAQKRGIKVAVDMCQNLAVPGGSAADALDFLSRVAVPLAFLEEPLGLGRTDEYPWLRERSAVPIAGGEIITRPEELNHRVRAGYYDLVQPDATVIGGIGAVLEVFEATSAHDTTTVVHCWGSAVGMAANYHAALARGGVLAEWPLPRYPLRTDLLIEPFRIKDGELAAPTTPGLGVRLTDDIERRYPFRPDAVYRCLVR</sequence>
<proteinExistence type="predicted"/>
<name>A0ABP7B874_9ACTN</name>
<feature type="domain" description="Mandelate racemase/muconate lactonizing enzyme C-terminal" evidence="1">
    <location>
        <begin position="148"/>
        <end position="246"/>
    </location>
</feature>
<keyword evidence="3" id="KW-1185">Reference proteome</keyword>
<dbReference type="SMART" id="SM00922">
    <property type="entry name" value="MR_MLE"/>
    <property type="match status" value="1"/>
</dbReference>
<protein>
    <submittedName>
        <fullName evidence="2">Galactonate dehydratase</fullName>
    </submittedName>
</protein>
<evidence type="ECO:0000259" key="1">
    <source>
        <dbReference type="SMART" id="SM00922"/>
    </source>
</evidence>
<dbReference type="PANTHER" id="PTHR48080">
    <property type="entry name" value="D-GALACTONATE DEHYDRATASE-RELATED"/>
    <property type="match status" value="1"/>
</dbReference>
<dbReference type="SUPFAM" id="SSF51604">
    <property type="entry name" value="Enolase C-terminal domain-like"/>
    <property type="match status" value="1"/>
</dbReference>
<evidence type="ECO:0000313" key="3">
    <source>
        <dbReference type="Proteomes" id="UP001500902"/>
    </source>
</evidence>
<dbReference type="SFLD" id="SFLDS00001">
    <property type="entry name" value="Enolase"/>
    <property type="match status" value="1"/>
</dbReference>
<gene>
    <name evidence="2" type="primary">dgoD_1</name>
    <name evidence="2" type="ORF">GCM10022224_012750</name>
</gene>
<dbReference type="RefSeq" id="WP_344873937.1">
    <property type="nucleotide sequence ID" value="NZ_BAAAZP010000018.1"/>
</dbReference>
<accession>A0ABP7B874</accession>
<dbReference type="Gene3D" id="3.20.20.120">
    <property type="entry name" value="Enolase-like C-terminal domain"/>
    <property type="match status" value="1"/>
</dbReference>
<dbReference type="EMBL" id="BAAAZP010000018">
    <property type="protein sequence ID" value="GAA3651295.1"/>
    <property type="molecule type" value="Genomic_DNA"/>
</dbReference>
<organism evidence="2 3">
    <name type="scientific">Nonomuraea antimicrobica</name>
    <dbReference type="NCBI Taxonomy" id="561173"/>
    <lineage>
        <taxon>Bacteria</taxon>
        <taxon>Bacillati</taxon>
        <taxon>Actinomycetota</taxon>
        <taxon>Actinomycetes</taxon>
        <taxon>Streptosporangiales</taxon>
        <taxon>Streptosporangiaceae</taxon>
        <taxon>Nonomuraea</taxon>
    </lineage>
</organism>
<dbReference type="CDD" id="cd03316">
    <property type="entry name" value="MR_like"/>
    <property type="match status" value="1"/>
</dbReference>
<dbReference type="Pfam" id="PF13378">
    <property type="entry name" value="MR_MLE_C"/>
    <property type="match status" value="1"/>
</dbReference>
<dbReference type="Pfam" id="PF02746">
    <property type="entry name" value="MR_MLE_N"/>
    <property type="match status" value="1"/>
</dbReference>
<dbReference type="InterPro" id="IPR036849">
    <property type="entry name" value="Enolase-like_C_sf"/>
</dbReference>
<reference evidence="3" key="1">
    <citation type="journal article" date="2019" name="Int. J. Syst. Evol. Microbiol.">
        <title>The Global Catalogue of Microorganisms (GCM) 10K type strain sequencing project: providing services to taxonomists for standard genome sequencing and annotation.</title>
        <authorList>
            <consortium name="The Broad Institute Genomics Platform"/>
            <consortium name="The Broad Institute Genome Sequencing Center for Infectious Disease"/>
            <person name="Wu L."/>
            <person name="Ma J."/>
        </authorList>
    </citation>
    <scope>NUCLEOTIDE SEQUENCE [LARGE SCALE GENOMIC DNA]</scope>
    <source>
        <strain evidence="3">JCM 16904</strain>
    </source>
</reference>
<dbReference type="Proteomes" id="UP001500902">
    <property type="component" value="Unassembled WGS sequence"/>
</dbReference>
<dbReference type="InterPro" id="IPR034593">
    <property type="entry name" value="DgoD-like"/>
</dbReference>
<comment type="caution">
    <text evidence="2">The sequence shown here is derived from an EMBL/GenBank/DDBJ whole genome shotgun (WGS) entry which is preliminary data.</text>
</comment>
<dbReference type="InterPro" id="IPR013341">
    <property type="entry name" value="Mandelate_racemase_N_dom"/>
</dbReference>